<evidence type="ECO:0000313" key="1">
    <source>
        <dbReference type="EMBL" id="BBO34438.1"/>
    </source>
</evidence>
<name>A0A5K7XD89_9BACT</name>
<dbReference type="EMBL" id="AP021861">
    <property type="protein sequence ID" value="BBO34438.1"/>
    <property type="molecule type" value="Genomic_DNA"/>
</dbReference>
<sequence>MTVNEQKVEALKWLLDGGGGNGVWINQLRKRWRIRTCKNPFSPKEWNRLVEAWGESARFKKTSQPLDLPFDPRGNRYTSQEFEELKRSYPLIKPAQLLDRYPLRARWSQDLSYWVENKLTLHYPVIEVWDDWKFNCHRLCPDEDEVISRVLMTLAMERSNKKVGREICKIYPALVRPGGIPSEQCERSAP</sequence>
<dbReference type="Proteomes" id="UP000326837">
    <property type="component" value="Chromosome"/>
</dbReference>
<dbReference type="AlphaFoldDB" id="A0A5K7XD89"/>
<proteinExistence type="predicted"/>
<evidence type="ECO:0000313" key="2">
    <source>
        <dbReference type="Proteomes" id="UP000326837"/>
    </source>
</evidence>
<organism evidence="1 2">
    <name type="scientific">Lacipirellula parvula</name>
    <dbReference type="NCBI Taxonomy" id="2650471"/>
    <lineage>
        <taxon>Bacteria</taxon>
        <taxon>Pseudomonadati</taxon>
        <taxon>Planctomycetota</taxon>
        <taxon>Planctomycetia</taxon>
        <taxon>Pirellulales</taxon>
        <taxon>Lacipirellulaceae</taxon>
        <taxon>Lacipirellula</taxon>
    </lineage>
</organism>
<reference evidence="2" key="1">
    <citation type="submission" date="2019-10" db="EMBL/GenBank/DDBJ databases">
        <title>Lacipirellula parvula gen. nov., sp. nov., representing a lineage of planctomycetes widespread in freshwater anoxic habitats, and description of the family Lacipirellulaceae.</title>
        <authorList>
            <person name="Dedysh S.N."/>
            <person name="Kulichevskaya I.S."/>
            <person name="Beletsky A.V."/>
            <person name="Rakitin A.L."/>
            <person name="Mardanov A.V."/>
            <person name="Ivanova A.A."/>
            <person name="Saltykova V.X."/>
            <person name="Rijpstra W.I.C."/>
            <person name="Sinninghe Damste J.S."/>
            <person name="Ravin N.V."/>
        </authorList>
    </citation>
    <scope>NUCLEOTIDE SEQUENCE [LARGE SCALE GENOMIC DNA]</scope>
    <source>
        <strain evidence="2">PX69</strain>
    </source>
</reference>
<gene>
    <name evidence="1" type="ORF">PLANPX_4050</name>
</gene>
<dbReference type="KEGG" id="lpav:PLANPX_4050"/>
<keyword evidence="2" id="KW-1185">Reference proteome</keyword>
<accession>A0A5K7XD89</accession>
<protein>
    <submittedName>
        <fullName evidence="1">Uncharacterized protein</fullName>
    </submittedName>
</protein>